<proteinExistence type="inferred from homology"/>
<dbReference type="AlphaFoldDB" id="A0A9D1JQ85"/>
<feature type="domain" description="V-ATPase proteolipid subunit C-like" evidence="9">
    <location>
        <begin position="80"/>
        <end position="139"/>
    </location>
</feature>
<reference evidence="10" key="2">
    <citation type="journal article" date="2021" name="PeerJ">
        <title>Extensive microbial diversity within the chicken gut microbiome revealed by metagenomics and culture.</title>
        <authorList>
            <person name="Gilroy R."/>
            <person name="Ravi A."/>
            <person name="Getino M."/>
            <person name="Pursley I."/>
            <person name="Horton D.L."/>
            <person name="Alikhan N.F."/>
            <person name="Baker D."/>
            <person name="Gharbi K."/>
            <person name="Hall N."/>
            <person name="Watson M."/>
            <person name="Adriaenssens E.M."/>
            <person name="Foster-Nyarko E."/>
            <person name="Jarju S."/>
            <person name="Secka A."/>
            <person name="Antonio M."/>
            <person name="Oren A."/>
            <person name="Chaudhuri R.R."/>
            <person name="La Ragione R."/>
            <person name="Hildebrand F."/>
            <person name="Pallen M.J."/>
        </authorList>
    </citation>
    <scope>NUCLEOTIDE SEQUENCE</scope>
    <source>
        <strain evidence="10">CHK178-757</strain>
    </source>
</reference>
<evidence type="ECO:0000256" key="4">
    <source>
        <dbReference type="ARBA" id="ARBA00022989"/>
    </source>
</evidence>
<protein>
    <recommendedName>
        <fullName evidence="6">ATP synthase F(0) sector subunit c</fullName>
    </recommendedName>
    <alternativeName>
        <fullName evidence="7">F-type ATPase subunit c</fullName>
    </alternativeName>
</protein>
<dbReference type="InterPro" id="IPR000454">
    <property type="entry name" value="ATP_synth_F0_csu"/>
</dbReference>
<comment type="subcellular location">
    <subcellularLocation>
        <location evidence="1">Membrane</location>
        <topology evidence="1">Multi-pass membrane protein</topology>
    </subcellularLocation>
</comment>
<dbReference type="CDD" id="cd18120">
    <property type="entry name" value="ATP-synt_Vo_Ao_c"/>
    <property type="match status" value="1"/>
</dbReference>
<keyword evidence="4 8" id="KW-1133">Transmembrane helix</keyword>
<dbReference type="PRINTS" id="PR00124">
    <property type="entry name" value="ATPASEC"/>
</dbReference>
<comment type="caution">
    <text evidence="10">The sequence shown here is derived from an EMBL/GenBank/DDBJ whole genome shotgun (WGS) entry which is preliminary data.</text>
</comment>
<feature type="transmembrane region" description="Helical" evidence="8">
    <location>
        <begin position="79"/>
        <end position="106"/>
    </location>
</feature>
<gene>
    <name evidence="10" type="ORF">IAB46_04845</name>
</gene>
<evidence type="ECO:0000256" key="2">
    <source>
        <dbReference type="ARBA" id="ARBA00006704"/>
    </source>
</evidence>
<dbReference type="InterPro" id="IPR035921">
    <property type="entry name" value="F/V-ATP_Csub_sf"/>
</dbReference>
<evidence type="ECO:0000256" key="5">
    <source>
        <dbReference type="ARBA" id="ARBA00023136"/>
    </source>
</evidence>
<evidence type="ECO:0000256" key="8">
    <source>
        <dbReference type="SAM" id="Phobius"/>
    </source>
</evidence>
<evidence type="ECO:0000313" key="11">
    <source>
        <dbReference type="Proteomes" id="UP000823927"/>
    </source>
</evidence>
<feature type="transmembrane region" description="Helical" evidence="8">
    <location>
        <begin position="38"/>
        <end position="59"/>
    </location>
</feature>
<dbReference type="SUPFAM" id="SSF81333">
    <property type="entry name" value="F1F0 ATP synthase subunit C"/>
    <property type="match status" value="1"/>
</dbReference>
<accession>A0A9D1JQ85</accession>
<evidence type="ECO:0000259" key="9">
    <source>
        <dbReference type="Pfam" id="PF00137"/>
    </source>
</evidence>
<comment type="similarity">
    <text evidence="2">Belongs to the ATPase C chain family.</text>
</comment>
<evidence type="ECO:0000256" key="1">
    <source>
        <dbReference type="ARBA" id="ARBA00004141"/>
    </source>
</evidence>
<dbReference type="Gene3D" id="1.20.120.610">
    <property type="entry name" value="lithium bound rotor ring of v- atpase"/>
    <property type="match status" value="1"/>
</dbReference>
<dbReference type="GO" id="GO:0015986">
    <property type="term" value="P:proton motive force-driven ATP synthesis"/>
    <property type="evidence" value="ECO:0007669"/>
    <property type="project" value="InterPro"/>
</dbReference>
<dbReference type="EMBL" id="DVIT01000019">
    <property type="protein sequence ID" value="HIS46887.1"/>
    <property type="molecule type" value="Genomic_DNA"/>
</dbReference>
<dbReference type="Pfam" id="PF00137">
    <property type="entry name" value="ATP-synt_C"/>
    <property type="match status" value="1"/>
</dbReference>
<evidence type="ECO:0000256" key="6">
    <source>
        <dbReference type="ARBA" id="ARBA00032200"/>
    </source>
</evidence>
<dbReference type="GO" id="GO:0045259">
    <property type="term" value="C:proton-transporting ATP synthase complex"/>
    <property type="evidence" value="ECO:0007669"/>
    <property type="project" value="InterPro"/>
</dbReference>
<dbReference type="Proteomes" id="UP000823927">
    <property type="component" value="Unassembled WGS sequence"/>
</dbReference>
<sequence length="141" mass="14474">MQMITKIILIAALILSIFIPFMAFLLGERKKGRLKTTLAINITMFFAILVIADIMLFGGSVNAAETAEAAASTAEGLRYIAAALSTGMSTIGAGIAVASSASAALGALSEDSSVMGKALIFVALAEGVALYGLLISFIILN</sequence>
<keyword evidence="5 8" id="KW-0472">Membrane</keyword>
<reference evidence="10" key="1">
    <citation type="submission" date="2020-10" db="EMBL/GenBank/DDBJ databases">
        <authorList>
            <person name="Gilroy R."/>
        </authorList>
    </citation>
    <scope>NUCLEOTIDE SEQUENCE</scope>
    <source>
        <strain evidence="10">CHK178-757</strain>
    </source>
</reference>
<keyword evidence="3 8" id="KW-0812">Transmembrane</keyword>
<evidence type="ECO:0000256" key="3">
    <source>
        <dbReference type="ARBA" id="ARBA00022692"/>
    </source>
</evidence>
<dbReference type="GO" id="GO:0015078">
    <property type="term" value="F:proton transmembrane transporter activity"/>
    <property type="evidence" value="ECO:0007669"/>
    <property type="project" value="InterPro"/>
</dbReference>
<dbReference type="GO" id="GO:0033177">
    <property type="term" value="C:proton-transporting two-sector ATPase complex, proton-transporting domain"/>
    <property type="evidence" value="ECO:0007669"/>
    <property type="project" value="InterPro"/>
</dbReference>
<feature type="transmembrane region" description="Helical" evidence="8">
    <location>
        <begin position="118"/>
        <end position="140"/>
    </location>
</feature>
<dbReference type="InterPro" id="IPR002379">
    <property type="entry name" value="ATPase_proteolipid_c-like_dom"/>
</dbReference>
<organism evidence="10 11">
    <name type="scientific">Candidatus Scybalocola faecigallinarum</name>
    <dbReference type="NCBI Taxonomy" id="2840941"/>
    <lineage>
        <taxon>Bacteria</taxon>
        <taxon>Bacillati</taxon>
        <taxon>Bacillota</taxon>
        <taxon>Clostridia</taxon>
        <taxon>Lachnospirales</taxon>
        <taxon>Lachnospiraceae</taxon>
        <taxon>Lachnospiraceae incertae sedis</taxon>
        <taxon>Candidatus Scybalocola (ex Gilroy et al. 2021)</taxon>
    </lineage>
</organism>
<evidence type="ECO:0000256" key="7">
    <source>
        <dbReference type="ARBA" id="ARBA00032887"/>
    </source>
</evidence>
<feature type="transmembrane region" description="Helical" evidence="8">
    <location>
        <begin position="6"/>
        <end position="26"/>
    </location>
</feature>
<name>A0A9D1JQ85_9FIRM</name>
<evidence type="ECO:0000313" key="10">
    <source>
        <dbReference type="EMBL" id="HIS46887.1"/>
    </source>
</evidence>